<dbReference type="GO" id="GO:0005524">
    <property type="term" value="F:ATP binding"/>
    <property type="evidence" value="ECO:0007669"/>
    <property type="project" value="UniProtKB-KW"/>
</dbReference>
<keyword evidence="1" id="KW-0547">Nucleotide-binding</keyword>
<reference evidence="5" key="1">
    <citation type="journal article" date="2020" name="mSystems">
        <title>Genome- and Community-Level Interaction Insights into Carbon Utilization and Element Cycling Functions of Hydrothermarchaeota in Hydrothermal Sediment.</title>
        <authorList>
            <person name="Zhou Z."/>
            <person name="Liu Y."/>
            <person name="Xu W."/>
            <person name="Pan J."/>
            <person name="Luo Z.H."/>
            <person name="Li M."/>
        </authorList>
    </citation>
    <scope>NUCLEOTIDE SEQUENCE [LARGE SCALE GENOMIC DNA]</scope>
    <source>
        <strain evidence="5">SpSt-697</strain>
    </source>
</reference>
<evidence type="ECO:0000259" key="4">
    <source>
        <dbReference type="Pfam" id="PF18297"/>
    </source>
</evidence>
<evidence type="ECO:0000259" key="3">
    <source>
        <dbReference type="Pfam" id="PF02568"/>
    </source>
</evidence>
<name>A0A7V4E495_UNCW3</name>
<dbReference type="Gene3D" id="3.40.50.620">
    <property type="entry name" value="HUPs"/>
    <property type="match status" value="1"/>
</dbReference>
<accession>A0A7V4E495</accession>
<dbReference type="InterPro" id="IPR020536">
    <property type="entry name" value="ThiI_AANH"/>
</dbReference>
<evidence type="ECO:0000313" key="5">
    <source>
        <dbReference type="EMBL" id="HGK63573.1"/>
    </source>
</evidence>
<dbReference type="Pfam" id="PF18297">
    <property type="entry name" value="NFACT-R_2"/>
    <property type="match status" value="1"/>
</dbReference>
<dbReference type="AlphaFoldDB" id="A0A7V4E495"/>
<comment type="caution">
    <text evidence="5">The sequence shown here is derived from an EMBL/GenBank/DDBJ whole genome shotgun (WGS) entry which is preliminary data.</text>
</comment>
<dbReference type="InterPro" id="IPR059101">
    <property type="entry name" value="NFACT-R_2"/>
</dbReference>
<dbReference type="SUPFAM" id="SSF52402">
    <property type="entry name" value="Adenine nucleotide alpha hydrolases-like"/>
    <property type="match status" value="1"/>
</dbReference>
<gene>
    <name evidence="5" type="ORF">ENU74_03155</name>
</gene>
<protein>
    <recommendedName>
        <fullName evidence="6">Thil AANH domain-containing protein</fullName>
    </recommendedName>
</protein>
<evidence type="ECO:0008006" key="6">
    <source>
        <dbReference type="Google" id="ProtNLM"/>
    </source>
</evidence>
<keyword evidence="2" id="KW-0067">ATP-binding</keyword>
<feature type="domain" description="NFACT protein RNA binding" evidence="4">
    <location>
        <begin position="227"/>
        <end position="280"/>
    </location>
</feature>
<dbReference type="PANTHER" id="PTHR11933">
    <property type="entry name" value="TRNA 5-METHYLAMINOMETHYL-2-THIOURIDYLATE -METHYLTRANSFERASE"/>
    <property type="match status" value="1"/>
</dbReference>
<feature type="domain" description="Thil AANH" evidence="3">
    <location>
        <begin position="4"/>
        <end position="143"/>
    </location>
</feature>
<dbReference type="EMBL" id="DTDR01000082">
    <property type="protein sequence ID" value="HGK63573.1"/>
    <property type="molecule type" value="Genomic_DNA"/>
</dbReference>
<evidence type="ECO:0000256" key="2">
    <source>
        <dbReference type="ARBA" id="ARBA00022840"/>
    </source>
</evidence>
<organism evidence="5">
    <name type="scientific">candidate division WOR-3 bacterium</name>
    <dbReference type="NCBI Taxonomy" id="2052148"/>
    <lineage>
        <taxon>Bacteria</taxon>
        <taxon>Bacteria division WOR-3</taxon>
    </lineage>
</organism>
<dbReference type="GO" id="GO:0004810">
    <property type="term" value="F:CCA tRNA nucleotidyltransferase activity"/>
    <property type="evidence" value="ECO:0007669"/>
    <property type="project" value="InterPro"/>
</dbReference>
<sequence length="329" mass="38269">MKLKGVLLYSGGLDSTLAGLICERLGIEVYPYHLKTPFCQCPSVKIPEEKLPFLKKIKLEVAGVDYVKNVVFAPKYGYGSGMNPCIDCRIYLFKKAKEYLKTINGDLLITGEVLNQRPMSQHFYQLKIIEKEAGVEGIVLRPLSQKLLPPTIFEEKGLINREEFYAIKGRQRKEQIKLLQEFNILEIPPTSCGCLLVDKNFSKRLKDFKNYLKNDFDLLDIEVLKIGRHFRINGKKYILGRDKKENEKLLKISELKNFWIIIPKNFNAPFLLTSEEEINKTPFYLILAYTKETKKIFSFIIKKGKEIIKEEEVILEKIPQREDFSNYKL</sequence>
<dbReference type="PANTHER" id="PTHR11933:SF6">
    <property type="entry name" value="THIL AANH DOMAIN-CONTAINING PROTEIN"/>
    <property type="match status" value="1"/>
</dbReference>
<dbReference type="Pfam" id="PF02568">
    <property type="entry name" value="ThiI"/>
    <property type="match status" value="1"/>
</dbReference>
<dbReference type="InterPro" id="IPR014729">
    <property type="entry name" value="Rossmann-like_a/b/a_fold"/>
</dbReference>
<proteinExistence type="predicted"/>
<evidence type="ECO:0000256" key="1">
    <source>
        <dbReference type="ARBA" id="ARBA00022741"/>
    </source>
</evidence>